<dbReference type="PROSITE" id="PS00280">
    <property type="entry name" value="BPTI_KUNITZ_1"/>
    <property type="match status" value="1"/>
</dbReference>
<evidence type="ECO:0000256" key="1">
    <source>
        <dbReference type="ARBA" id="ARBA00022690"/>
    </source>
</evidence>
<dbReference type="VEuPathDB" id="VectorBase:ISCI015889"/>
<dbReference type="PANTHER" id="PTHR10083:SF374">
    <property type="entry name" value="BPTI_KUNITZ INHIBITOR DOMAIN-CONTAINING PROTEIN"/>
    <property type="match status" value="1"/>
</dbReference>
<dbReference type="CDD" id="cd00109">
    <property type="entry name" value="Kunitz-type"/>
    <property type="match status" value="1"/>
</dbReference>
<keyword evidence="1" id="KW-0646">Protease inhibitor</keyword>
<dbReference type="AlphaFoldDB" id="B7P627"/>
<name>B7P627_IXOSC</name>
<dbReference type="GO" id="GO:0004867">
    <property type="term" value="F:serine-type endopeptidase inhibitor activity"/>
    <property type="evidence" value="ECO:0007669"/>
    <property type="project" value="UniProtKB-KW"/>
</dbReference>
<dbReference type="PaxDb" id="6945-B7P627"/>
<sequence>DVCSMPLVEGSCNEDIPRYFFNTTSSRCDVFQYKGCTGNDNNFETHEDCLAECEGECHLPGK</sequence>
<dbReference type="Gene3D" id="4.10.410.10">
    <property type="entry name" value="Pancreatic trypsin inhibitor Kunitz domain"/>
    <property type="match status" value="1"/>
</dbReference>
<keyword evidence="3" id="KW-1015">Disulfide bond</keyword>
<dbReference type="EMBL" id="ABJB010095031">
    <property type="status" value="NOT_ANNOTATED_CDS"/>
    <property type="molecule type" value="Genomic_DNA"/>
</dbReference>
<dbReference type="PANTHER" id="PTHR10083">
    <property type="entry name" value="KUNITZ-TYPE PROTEASE INHIBITOR-RELATED"/>
    <property type="match status" value="1"/>
</dbReference>
<dbReference type="FunCoup" id="B7P627">
    <property type="interactions" value="2"/>
</dbReference>
<keyword evidence="7" id="KW-1185">Reference proteome</keyword>
<dbReference type="InterPro" id="IPR036880">
    <property type="entry name" value="Kunitz_BPTI_sf"/>
</dbReference>
<reference evidence="6" key="2">
    <citation type="submission" date="2020-05" db="UniProtKB">
        <authorList>
            <consortium name="EnsemblMetazoa"/>
        </authorList>
    </citation>
    <scope>IDENTIFICATION</scope>
    <source>
        <strain evidence="6">wikel</strain>
    </source>
</reference>
<dbReference type="Pfam" id="PF00014">
    <property type="entry name" value="Kunitz_BPTI"/>
    <property type="match status" value="1"/>
</dbReference>
<dbReference type="PRINTS" id="PR00759">
    <property type="entry name" value="BASICPTASE"/>
</dbReference>
<dbReference type="InterPro" id="IPR050098">
    <property type="entry name" value="TFPI/VKTCI-like"/>
</dbReference>
<dbReference type="SMART" id="SM00131">
    <property type="entry name" value="KU"/>
    <property type="match status" value="1"/>
</dbReference>
<dbReference type="EnsemblMetazoa" id="ISCW015889-RA">
    <property type="protein sequence ID" value="ISCW015889-PA"/>
    <property type="gene ID" value="ISCW015889"/>
</dbReference>
<accession>B7P627</accession>
<proteinExistence type="predicted"/>
<evidence type="ECO:0000259" key="4">
    <source>
        <dbReference type="PROSITE" id="PS50279"/>
    </source>
</evidence>
<feature type="non-terminal residue" evidence="5">
    <location>
        <position position="1"/>
    </location>
</feature>
<dbReference type="PROSITE" id="PS50279">
    <property type="entry name" value="BPTI_KUNITZ_2"/>
    <property type="match status" value="1"/>
</dbReference>
<evidence type="ECO:0000313" key="7">
    <source>
        <dbReference type="Proteomes" id="UP000001555"/>
    </source>
</evidence>
<dbReference type="InterPro" id="IPR020901">
    <property type="entry name" value="Prtase_inh_Kunz-CS"/>
</dbReference>
<protein>
    <submittedName>
        <fullName evidence="5 6">Kunitz domain-containing protein, putative</fullName>
    </submittedName>
</protein>
<dbReference type="Proteomes" id="UP000001555">
    <property type="component" value="Unassembled WGS sequence"/>
</dbReference>
<dbReference type="HOGENOM" id="CLU_164133_4_1_1"/>
<dbReference type="VEuPathDB" id="VectorBase:ISCW015889"/>
<feature type="non-terminal residue" evidence="5">
    <location>
        <position position="62"/>
    </location>
</feature>
<dbReference type="EMBL" id="DS643864">
    <property type="protein sequence ID" value="EEC02049.1"/>
    <property type="molecule type" value="Genomic_DNA"/>
</dbReference>
<dbReference type="FunFam" id="4.10.410.10:FF:000088">
    <property type="entry name" value="Predicted protein"/>
    <property type="match status" value="1"/>
</dbReference>
<dbReference type="InterPro" id="IPR002223">
    <property type="entry name" value="Kunitz_BPTI"/>
</dbReference>
<organism>
    <name type="scientific">Ixodes scapularis</name>
    <name type="common">Black-legged tick</name>
    <name type="synonym">Deer tick</name>
    <dbReference type="NCBI Taxonomy" id="6945"/>
    <lineage>
        <taxon>Eukaryota</taxon>
        <taxon>Metazoa</taxon>
        <taxon>Ecdysozoa</taxon>
        <taxon>Arthropoda</taxon>
        <taxon>Chelicerata</taxon>
        <taxon>Arachnida</taxon>
        <taxon>Acari</taxon>
        <taxon>Parasitiformes</taxon>
        <taxon>Ixodida</taxon>
        <taxon>Ixodoidea</taxon>
        <taxon>Ixodidae</taxon>
        <taxon>Ixodinae</taxon>
        <taxon>Ixodes</taxon>
    </lineage>
</organism>
<evidence type="ECO:0000256" key="3">
    <source>
        <dbReference type="ARBA" id="ARBA00023157"/>
    </source>
</evidence>
<dbReference type="SUPFAM" id="SSF57362">
    <property type="entry name" value="BPTI-like"/>
    <property type="match status" value="1"/>
</dbReference>
<keyword evidence="2" id="KW-0722">Serine protease inhibitor</keyword>
<feature type="domain" description="BPTI/Kunitz inhibitor" evidence="4">
    <location>
        <begin position="3"/>
        <end position="53"/>
    </location>
</feature>
<evidence type="ECO:0000256" key="2">
    <source>
        <dbReference type="ARBA" id="ARBA00022900"/>
    </source>
</evidence>
<evidence type="ECO:0000313" key="5">
    <source>
        <dbReference type="EMBL" id="EEC02049.1"/>
    </source>
</evidence>
<reference evidence="5 7" key="1">
    <citation type="submission" date="2008-03" db="EMBL/GenBank/DDBJ databases">
        <title>Annotation of Ixodes scapularis.</title>
        <authorList>
            <consortium name="Ixodes scapularis Genome Project Consortium"/>
            <person name="Caler E."/>
            <person name="Hannick L.I."/>
            <person name="Bidwell S."/>
            <person name="Joardar V."/>
            <person name="Thiagarajan M."/>
            <person name="Amedeo P."/>
            <person name="Galinsky K.J."/>
            <person name="Schobel S."/>
            <person name="Inman J."/>
            <person name="Hostetler J."/>
            <person name="Miller J."/>
            <person name="Hammond M."/>
            <person name="Megy K."/>
            <person name="Lawson D."/>
            <person name="Kodira C."/>
            <person name="Sutton G."/>
            <person name="Meyer J."/>
            <person name="Hill C.A."/>
            <person name="Birren B."/>
            <person name="Nene V."/>
            <person name="Collins F."/>
            <person name="Alarcon-Chaidez F."/>
            <person name="Wikel S."/>
            <person name="Strausberg R."/>
        </authorList>
    </citation>
    <scope>NUCLEOTIDE SEQUENCE [LARGE SCALE GENOMIC DNA]</scope>
    <source>
        <strain evidence="7">Wikel</strain>
        <strain evidence="5">Wikel colony</strain>
    </source>
</reference>
<evidence type="ECO:0000313" key="6">
    <source>
        <dbReference type="EnsemblMetazoa" id="ISCW015889-PA"/>
    </source>
</evidence>
<dbReference type="STRING" id="6945.B7P627"/>
<gene>
    <name evidence="5" type="ORF">IscW_ISCW015889</name>
</gene>